<keyword evidence="8" id="KW-1185">Reference proteome</keyword>
<protein>
    <submittedName>
        <fullName evidence="7">TetR/AcrR family transcriptional regulator</fullName>
    </submittedName>
</protein>
<dbReference type="PANTHER" id="PTHR30055:SF226">
    <property type="entry name" value="HTH-TYPE TRANSCRIPTIONAL REGULATOR PKSA"/>
    <property type="match status" value="1"/>
</dbReference>
<evidence type="ECO:0000256" key="4">
    <source>
        <dbReference type="ARBA" id="ARBA00023163"/>
    </source>
</evidence>
<dbReference type="Pfam" id="PF00440">
    <property type="entry name" value="TetR_N"/>
    <property type="match status" value="1"/>
</dbReference>
<dbReference type="InterPro" id="IPR039538">
    <property type="entry name" value="BetI_C"/>
</dbReference>
<sequence length="219" mass="25561">MPSSDESDSSVDTREAIMEATFRALSKHGYSDLRMRDIGEELDMSRTLIHYHYDGKHDLISAFLEYIVDKYEGNVEVTEETDPWSELDRRIDQCLFGTELDDEFGHWERMRVYHDLFSQAQHNELYQEILSEHYERLRESIIQVLERGIEEEVFHKVDAEEMSQLITDIIHVARERRISLGQESAPKQARSAIDDYILSSLVKPEFVISSIKQSSNDGN</sequence>
<keyword evidence="3 5" id="KW-0238">DNA-binding</keyword>
<dbReference type="Proteomes" id="UP001596417">
    <property type="component" value="Unassembled WGS sequence"/>
</dbReference>
<dbReference type="InterPro" id="IPR001647">
    <property type="entry name" value="HTH_TetR"/>
</dbReference>
<feature type="DNA-binding region" description="H-T-H motif" evidence="5">
    <location>
        <begin position="34"/>
        <end position="53"/>
    </location>
</feature>
<comment type="caution">
    <text evidence="7">The sequence shown here is derived from an EMBL/GenBank/DDBJ whole genome shotgun (WGS) entry which is preliminary data.</text>
</comment>
<accession>A0ABD5YPG3</accession>
<keyword evidence="1" id="KW-0678">Repressor</keyword>
<dbReference type="AlphaFoldDB" id="A0ABD5YPG3"/>
<reference evidence="7 8" key="1">
    <citation type="journal article" date="2019" name="Int. J. Syst. Evol. Microbiol.">
        <title>The Global Catalogue of Microorganisms (GCM) 10K type strain sequencing project: providing services to taxonomists for standard genome sequencing and annotation.</title>
        <authorList>
            <consortium name="The Broad Institute Genomics Platform"/>
            <consortium name="The Broad Institute Genome Sequencing Center for Infectious Disease"/>
            <person name="Wu L."/>
            <person name="Ma J."/>
        </authorList>
    </citation>
    <scope>NUCLEOTIDE SEQUENCE [LARGE SCALE GENOMIC DNA]</scope>
    <source>
        <strain evidence="7 8">RDMS1</strain>
    </source>
</reference>
<evidence type="ECO:0000256" key="1">
    <source>
        <dbReference type="ARBA" id="ARBA00022491"/>
    </source>
</evidence>
<evidence type="ECO:0000256" key="3">
    <source>
        <dbReference type="ARBA" id="ARBA00023125"/>
    </source>
</evidence>
<dbReference type="SUPFAM" id="SSF48498">
    <property type="entry name" value="Tetracyclin repressor-like, C-terminal domain"/>
    <property type="match status" value="1"/>
</dbReference>
<evidence type="ECO:0000313" key="8">
    <source>
        <dbReference type="Proteomes" id="UP001596417"/>
    </source>
</evidence>
<evidence type="ECO:0000256" key="2">
    <source>
        <dbReference type="ARBA" id="ARBA00023015"/>
    </source>
</evidence>
<evidence type="ECO:0000259" key="6">
    <source>
        <dbReference type="PROSITE" id="PS50977"/>
    </source>
</evidence>
<gene>
    <name evidence="7" type="ORF">ACFQL7_05925</name>
</gene>
<evidence type="ECO:0000256" key="5">
    <source>
        <dbReference type="PROSITE-ProRule" id="PRU00335"/>
    </source>
</evidence>
<proteinExistence type="predicted"/>
<evidence type="ECO:0000313" key="7">
    <source>
        <dbReference type="EMBL" id="MFC7189430.1"/>
    </source>
</evidence>
<dbReference type="EMBL" id="JBHTAX010000001">
    <property type="protein sequence ID" value="MFC7189430.1"/>
    <property type="molecule type" value="Genomic_DNA"/>
</dbReference>
<dbReference type="GO" id="GO:0003677">
    <property type="term" value="F:DNA binding"/>
    <property type="evidence" value="ECO:0007669"/>
    <property type="project" value="UniProtKB-UniRule"/>
</dbReference>
<dbReference type="Pfam" id="PF13977">
    <property type="entry name" value="TetR_C_6"/>
    <property type="match status" value="1"/>
</dbReference>
<dbReference type="InterPro" id="IPR009057">
    <property type="entry name" value="Homeodomain-like_sf"/>
</dbReference>
<organism evidence="7 8">
    <name type="scientific">Halocatena marina</name>
    <dbReference type="NCBI Taxonomy" id="2934937"/>
    <lineage>
        <taxon>Archaea</taxon>
        <taxon>Methanobacteriati</taxon>
        <taxon>Methanobacteriota</taxon>
        <taxon>Stenosarchaea group</taxon>
        <taxon>Halobacteria</taxon>
        <taxon>Halobacteriales</taxon>
        <taxon>Natronomonadaceae</taxon>
        <taxon>Halocatena</taxon>
    </lineage>
</organism>
<keyword evidence="4" id="KW-0804">Transcription</keyword>
<dbReference type="Gene3D" id="1.10.357.10">
    <property type="entry name" value="Tetracycline Repressor, domain 2"/>
    <property type="match status" value="1"/>
</dbReference>
<feature type="domain" description="HTH tetR-type" evidence="6">
    <location>
        <begin position="11"/>
        <end position="71"/>
    </location>
</feature>
<keyword evidence="2" id="KW-0805">Transcription regulation</keyword>
<dbReference type="InterPro" id="IPR050109">
    <property type="entry name" value="HTH-type_TetR-like_transc_reg"/>
</dbReference>
<dbReference type="InterPro" id="IPR036271">
    <property type="entry name" value="Tet_transcr_reg_TetR-rel_C_sf"/>
</dbReference>
<dbReference type="RefSeq" id="WP_264554958.1">
    <property type="nucleotide sequence ID" value="NZ_CP109979.1"/>
</dbReference>
<dbReference type="GeneID" id="76199001"/>
<name>A0ABD5YPG3_9EURY</name>
<dbReference type="PROSITE" id="PS50977">
    <property type="entry name" value="HTH_TETR_2"/>
    <property type="match status" value="1"/>
</dbReference>
<dbReference type="PANTHER" id="PTHR30055">
    <property type="entry name" value="HTH-TYPE TRANSCRIPTIONAL REGULATOR RUTR"/>
    <property type="match status" value="1"/>
</dbReference>
<dbReference type="SUPFAM" id="SSF46689">
    <property type="entry name" value="Homeodomain-like"/>
    <property type="match status" value="1"/>
</dbReference>